<comment type="caution">
    <text evidence="1">The sequence shown here is derived from an EMBL/GenBank/DDBJ whole genome shotgun (WGS) entry which is preliminary data.</text>
</comment>
<dbReference type="AlphaFoldDB" id="A0A8S4R9B4"/>
<gene>
    <name evidence="1" type="primary">jg6240</name>
    <name evidence="1" type="ORF">PAEG_LOCUS11382</name>
</gene>
<keyword evidence="2" id="KW-1185">Reference proteome</keyword>
<evidence type="ECO:0000313" key="2">
    <source>
        <dbReference type="Proteomes" id="UP000838756"/>
    </source>
</evidence>
<protein>
    <submittedName>
        <fullName evidence="1">Jg6240 protein</fullName>
    </submittedName>
</protein>
<name>A0A8S4R9B4_9NEOP</name>
<proteinExistence type="predicted"/>
<evidence type="ECO:0000313" key="1">
    <source>
        <dbReference type="EMBL" id="CAH2233325.1"/>
    </source>
</evidence>
<dbReference type="EMBL" id="CAKXAJ010024955">
    <property type="protein sequence ID" value="CAH2233325.1"/>
    <property type="molecule type" value="Genomic_DNA"/>
</dbReference>
<organism evidence="1 2">
    <name type="scientific">Pararge aegeria aegeria</name>
    <dbReference type="NCBI Taxonomy" id="348720"/>
    <lineage>
        <taxon>Eukaryota</taxon>
        <taxon>Metazoa</taxon>
        <taxon>Ecdysozoa</taxon>
        <taxon>Arthropoda</taxon>
        <taxon>Hexapoda</taxon>
        <taxon>Insecta</taxon>
        <taxon>Pterygota</taxon>
        <taxon>Neoptera</taxon>
        <taxon>Endopterygota</taxon>
        <taxon>Lepidoptera</taxon>
        <taxon>Glossata</taxon>
        <taxon>Ditrysia</taxon>
        <taxon>Papilionoidea</taxon>
        <taxon>Nymphalidae</taxon>
        <taxon>Satyrinae</taxon>
        <taxon>Satyrini</taxon>
        <taxon>Parargina</taxon>
        <taxon>Pararge</taxon>
    </lineage>
</organism>
<accession>A0A8S4R9B4</accession>
<sequence length="87" mass="9531">MGQAHCSEKRWTLGSQGAGMAAPNWYRTQVSSHDEKGLGRIPRPWPSADAWTPHTFENSQASGFLTMFSCTVVASDVLIAQNAHNIE</sequence>
<dbReference type="Proteomes" id="UP000838756">
    <property type="component" value="Unassembled WGS sequence"/>
</dbReference>
<reference evidence="1" key="1">
    <citation type="submission" date="2022-03" db="EMBL/GenBank/DDBJ databases">
        <authorList>
            <person name="Lindestad O."/>
        </authorList>
    </citation>
    <scope>NUCLEOTIDE SEQUENCE</scope>
</reference>